<feature type="transmembrane region" description="Helical" evidence="1">
    <location>
        <begin position="105"/>
        <end position="126"/>
    </location>
</feature>
<feature type="transmembrane region" description="Helical" evidence="1">
    <location>
        <begin position="133"/>
        <end position="150"/>
    </location>
</feature>
<reference evidence="4" key="1">
    <citation type="submission" date="2023-07" db="EMBL/GenBank/DDBJ databases">
        <title>Conexibacter stalactiti sp. nov., isolated from stalactites in a lava cave and emended description of the genus Conexibacter.</title>
        <authorList>
            <person name="Lee S.D."/>
        </authorList>
    </citation>
    <scope>NUCLEOTIDE SEQUENCE [LARGE SCALE GENOMIC DNA]</scope>
    <source>
        <strain evidence="4">KCTC 39840</strain>
    </source>
</reference>
<dbReference type="PROSITE" id="PS50043">
    <property type="entry name" value="HTH_LUXR_2"/>
    <property type="match status" value="1"/>
</dbReference>
<comment type="caution">
    <text evidence="3">The sequence shown here is derived from an EMBL/GenBank/DDBJ whole genome shotgun (WGS) entry which is preliminary data.</text>
</comment>
<feature type="transmembrane region" description="Helical" evidence="1">
    <location>
        <begin position="71"/>
        <end position="93"/>
    </location>
</feature>
<dbReference type="RefSeq" id="WP_318600047.1">
    <property type="nucleotide sequence ID" value="NZ_JAWSTH010000094.1"/>
</dbReference>
<evidence type="ECO:0000313" key="3">
    <source>
        <dbReference type="EMBL" id="MDW5597581.1"/>
    </source>
</evidence>
<keyword evidence="1" id="KW-0812">Transmembrane</keyword>
<feature type="domain" description="HTH luxR-type" evidence="2">
    <location>
        <begin position="222"/>
        <end position="287"/>
    </location>
</feature>
<dbReference type="Gene3D" id="1.10.10.10">
    <property type="entry name" value="Winged helix-like DNA-binding domain superfamily/Winged helix DNA-binding domain"/>
    <property type="match status" value="1"/>
</dbReference>
<feature type="transmembrane region" description="Helical" evidence="1">
    <location>
        <begin position="21"/>
        <end position="40"/>
    </location>
</feature>
<accession>A0ABU4HWC7</accession>
<dbReference type="InterPro" id="IPR000792">
    <property type="entry name" value="Tscrpt_reg_LuxR_C"/>
</dbReference>
<feature type="transmembrane region" description="Helical" evidence="1">
    <location>
        <begin position="156"/>
        <end position="177"/>
    </location>
</feature>
<feature type="transmembrane region" description="Helical" evidence="1">
    <location>
        <begin position="46"/>
        <end position="64"/>
    </location>
</feature>
<dbReference type="Proteomes" id="UP001284601">
    <property type="component" value="Unassembled WGS sequence"/>
</dbReference>
<dbReference type="InterPro" id="IPR036388">
    <property type="entry name" value="WH-like_DNA-bd_sf"/>
</dbReference>
<proteinExistence type="predicted"/>
<keyword evidence="1" id="KW-0472">Membrane</keyword>
<dbReference type="EMBL" id="JAWSTH010000094">
    <property type="protein sequence ID" value="MDW5597581.1"/>
    <property type="molecule type" value="Genomic_DNA"/>
</dbReference>
<protein>
    <submittedName>
        <fullName evidence="3">Helix-turn-helix transcriptional regulator</fullName>
    </submittedName>
</protein>
<reference evidence="3 4" key="2">
    <citation type="submission" date="2023-10" db="EMBL/GenBank/DDBJ databases">
        <authorList>
            <person name="Han X.F."/>
        </authorList>
    </citation>
    <scope>NUCLEOTIDE SEQUENCE [LARGE SCALE GENOMIC DNA]</scope>
    <source>
        <strain evidence="3 4">KCTC 39840</strain>
    </source>
</reference>
<dbReference type="SUPFAM" id="SSF46894">
    <property type="entry name" value="C-terminal effector domain of the bipartite response regulators"/>
    <property type="match status" value="1"/>
</dbReference>
<gene>
    <name evidence="3" type="ORF">R7226_24740</name>
</gene>
<evidence type="ECO:0000256" key="1">
    <source>
        <dbReference type="SAM" id="Phobius"/>
    </source>
</evidence>
<dbReference type="InterPro" id="IPR016032">
    <property type="entry name" value="Sig_transdc_resp-reg_C-effctor"/>
</dbReference>
<keyword evidence="4" id="KW-1185">Reference proteome</keyword>
<organism evidence="3 4">
    <name type="scientific">Conexibacter stalactiti</name>
    <dbReference type="NCBI Taxonomy" id="1940611"/>
    <lineage>
        <taxon>Bacteria</taxon>
        <taxon>Bacillati</taxon>
        <taxon>Actinomycetota</taxon>
        <taxon>Thermoleophilia</taxon>
        <taxon>Solirubrobacterales</taxon>
        <taxon>Conexibacteraceae</taxon>
        <taxon>Conexibacter</taxon>
    </lineage>
</organism>
<evidence type="ECO:0000259" key="2">
    <source>
        <dbReference type="PROSITE" id="PS50043"/>
    </source>
</evidence>
<name>A0ABU4HWC7_9ACTN</name>
<dbReference type="SMART" id="SM00421">
    <property type="entry name" value="HTH_LUXR"/>
    <property type="match status" value="1"/>
</dbReference>
<evidence type="ECO:0000313" key="4">
    <source>
        <dbReference type="Proteomes" id="UP001284601"/>
    </source>
</evidence>
<sequence length="287" mass="29074">MEGRRRDRDHELPDQRTLLPLRVACAIGLCDSVVALSTAVLSRPQAVSIVIGLCWVAAWAAALATTPRWAAAVAAHGWVLVPAGLLALTPALFDGGYPGNLATQPMWIALVAAALAGWRVTLACGATLCAGKLGVFLATGTSLATLSPWHGEPSEATTATLAPLAVALLGLAGVAVLRHVLSAWTTAEVAPVVSSAGGSAGTAAVAARVAPIGAAPTVIATGESPERPLSPAETAVVALLADGLTPKQIAHARGTSLATVRTQIKRAKRATSARTLDELVASAWRPG</sequence>
<keyword evidence="1" id="KW-1133">Transmembrane helix</keyword>